<gene>
    <name evidence="1" type="ORF">LCGC14_0708660</name>
</gene>
<accession>A0A0F9R159</accession>
<sequence>MGQVSQAERWVNEYCGKSFTAGSAPDGVVSATLYMAKYFMDTNMLEDGHIEELSMELDEVENICKGYLARHTVKIEYSSNSSEFRL</sequence>
<dbReference type="EMBL" id="LAZR01001550">
    <property type="protein sequence ID" value="KKN42892.1"/>
    <property type="molecule type" value="Genomic_DNA"/>
</dbReference>
<protein>
    <submittedName>
        <fullName evidence="1">Uncharacterized protein</fullName>
    </submittedName>
</protein>
<reference evidence="1" key="1">
    <citation type="journal article" date="2015" name="Nature">
        <title>Complex archaea that bridge the gap between prokaryotes and eukaryotes.</title>
        <authorList>
            <person name="Spang A."/>
            <person name="Saw J.H."/>
            <person name="Jorgensen S.L."/>
            <person name="Zaremba-Niedzwiedzka K."/>
            <person name="Martijn J."/>
            <person name="Lind A.E."/>
            <person name="van Eijk R."/>
            <person name="Schleper C."/>
            <person name="Guy L."/>
            <person name="Ettema T.J."/>
        </authorList>
    </citation>
    <scope>NUCLEOTIDE SEQUENCE</scope>
</reference>
<dbReference type="AlphaFoldDB" id="A0A0F9R159"/>
<organism evidence="1">
    <name type="scientific">marine sediment metagenome</name>
    <dbReference type="NCBI Taxonomy" id="412755"/>
    <lineage>
        <taxon>unclassified sequences</taxon>
        <taxon>metagenomes</taxon>
        <taxon>ecological metagenomes</taxon>
    </lineage>
</organism>
<comment type="caution">
    <text evidence="1">The sequence shown here is derived from an EMBL/GenBank/DDBJ whole genome shotgun (WGS) entry which is preliminary data.</text>
</comment>
<proteinExistence type="predicted"/>
<evidence type="ECO:0000313" key="1">
    <source>
        <dbReference type="EMBL" id="KKN42892.1"/>
    </source>
</evidence>
<name>A0A0F9R159_9ZZZZ</name>